<dbReference type="InterPro" id="IPR039420">
    <property type="entry name" value="WalR-like"/>
</dbReference>
<dbReference type="Gene3D" id="3.40.50.2300">
    <property type="match status" value="1"/>
</dbReference>
<gene>
    <name evidence="8" type="ORF">J2Z76_001200</name>
</gene>
<dbReference type="Gene3D" id="6.10.250.690">
    <property type="match status" value="1"/>
</dbReference>
<dbReference type="SUPFAM" id="SSF52172">
    <property type="entry name" value="CheY-like"/>
    <property type="match status" value="1"/>
</dbReference>
<evidence type="ECO:0000259" key="6">
    <source>
        <dbReference type="PROSITE" id="PS50110"/>
    </source>
</evidence>
<dbReference type="PROSITE" id="PS51755">
    <property type="entry name" value="OMPR_PHOB"/>
    <property type="match status" value="1"/>
</dbReference>
<feature type="modified residue" description="4-aspartylphosphate" evidence="4">
    <location>
        <position position="56"/>
    </location>
</feature>
<feature type="DNA-binding region" description="OmpR/PhoB-type" evidence="5">
    <location>
        <begin position="133"/>
        <end position="232"/>
    </location>
</feature>
<dbReference type="InterPro" id="IPR001867">
    <property type="entry name" value="OmpR/PhoB-type_DNA-bd"/>
</dbReference>
<dbReference type="InterPro" id="IPR036388">
    <property type="entry name" value="WH-like_DNA-bd_sf"/>
</dbReference>
<dbReference type="EMBL" id="JAGGKS010000003">
    <property type="protein sequence ID" value="MBP1925341.1"/>
    <property type="molecule type" value="Genomic_DNA"/>
</dbReference>
<evidence type="ECO:0000259" key="7">
    <source>
        <dbReference type="PROSITE" id="PS51755"/>
    </source>
</evidence>
<dbReference type="Proteomes" id="UP001519342">
    <property type="component" value="Unassembled WGS sequence"/>
</dbReference>
<dbReference type="CDD" id="cd17574">
    <property type="entry name" value="REC_OmpR"/>
    <property type="match status" value="1"/>
</dbReference>
<evidence type="ECO:0000256" key="1">
    <source>
        <dbReference type="ARBA" id="ARBA00023015"/>
    </source>
</evidence>
<dbReference type="InterPro" id="IPR011006">
    <property type="entry name" value="CheY-like_superfamily"/>
</dbReference>
<keyword evidence="4" id="KW-0597">Phosphoprotein</keyword>
<keyword evidence="3" id="KW-0804">Transcription</keyword>
<dbReference type="Pfam" id="PF00486">
    <property type="entry name" value="Trans_reg_C"/>
    <property type="match status" value="1"/>
</dbReference>
<comment type="caution">
    <text evidence="8">The sequence shown here is derived from an EMBL/GenBank/DDBJ whole genome shotgun (WGS) entry which is preliminary data.</text>
</comment>
<evidence type="ECO:0000256" key="5">
    <source>
        <dbReference type="PROSITE-ProRule" id="PRU01091"/>
    </source>
</evidence>
<accession>A0ABS4GCE2</accession>
<dbReference type="PANTHER" id="PTHR48111:SF73">
    <property type="entry name" value="ALKALINE PHOSPHATASE SYNTHESIS TRANSCRIPTIONAL REGULATORY PROTEIN PHOP"/>
    <property type="match status" value="1"/>
</dbReference>
<dbReference type="Pfam" id="PF00072">
    <property type="entry name" value="Response_reg"/>
    <property type="match status" value="1"/>
</dbReference>
<name>A0ABS4GCE2_9FIRM</name>
<evidence type="ECO:0000256" key="2">
    <source>
        <dbReference type="ARBA" id="ARBA00023125"/>
    </source>
</evidence>
<feature type="domain" description="OmpR/PhoB-type" evidence="7">
    <location>
        <begin position="133"/>
        <end position="232"/>
    </location>
</feature>
<feature type="domain" description="Response regulatory" evidence="6">
    <location>
        <begin position="7"/>
        <end position="120"/>
    </location>
</feature>
<keyword evidence="2 5" id="KW-0238">DNA-binding</keyword>
<dbReference type="SMART" id="SM00862">
    <property type="entry name" value="Trans_reg_C"/>
    <property type="match status" value="1"/>
</dbReference>
<proteinExistence type="predicted"/>
<dbReference type="InterPro" id="IPR016032">
    <property type="entry name" value="Sig_transdc_resp-reg_C-effctor"/>
</dbReference>
<evidence type="ECO:0000313" key="8">
    <source>
        <dbReference type="EMBL" id="MBP1925341.1"/>
    </source>
</evidence>
<sequence length="235" mass="26719">MKEICNKILVVDDEPKIVDAVKAYLENSGYIVFTAFDGVEALNQFEKVNPDLVILDLMLPKISGEEICQRIRKQSRIPIIMLTAKVLLDEKISGFNIGADDYITKPFSPRELVVRVRSLLRRCSDGISPLYSKMSWNNGNLEIDIDEMTVWKSGIQINLTPTEFKILSSMIKYPKKKFTREELIEIALGIDYDGFDRTIDSHIKNLRSKIEDDSSNPTYILTVRGTGYKFGSGEI</sequence>
<dbReference type="GO" id="GO:0003677">
    <property type="term" value="F:DNA binding"/>
    <property type="evidence" value="ECO:0007669"/>
    <property type="project" value="UniProtKB-KW"/>
</dbReference>
<dbReference type="SMART" id="SM00448">
    <property type="entry name" value="REC"/>
    <property type="match status" value="1"/>
</dbReference>
<reference evidence="8 9" key="1">
    <citation type="submission" date="2021-03" db="EMBL/GenBank/DDBJ databases">
        <title>Genomic Encyclopedia of Type Strains, Phase IV (KMG-IV): sequencing the most valuable type-strain genomes for metagenomic binning, comparative biology and taxonomic classification.</title>
        <authorList>
            <person name="Goeker M."/>
        </authorList>
    </citation>
    <scope>NUCLEOTIDE SEQUENCE [LARGE SCALE GENOMIC DNA]</scope>
    <source>
        <strain evidence="8 9">DSM 24004</strain>
    </source>
</reference>
<keyword evidence="1" id="KW-0805">Transcription regulation</keyword>
<dbReference type="PROSITE" id="PS50110">
    <property type="entry name" value="RESPONSE_REGULATORY"/>
    <property type="match status" value="1"/>
</dbReference>
<dbReference type="Gene3D" id="1.10.10.10">
    <property type="entry name" value="Winged helix-like DNA-binding domain superfamily/Winged helix DNA-binding domain"/>
    <property type="match status" value="1"/>
</dbReference>
<dbReference type="InterPro" id="IPR001789">
    <property type="entry name" value="Sig_transdc_resp-reg_receiver"/>
</dbReference>
<dbReference type="PANTHER" id="PTHR48111">
    <property type="entry name" value="REGULATOR OF RPOS"/>
    <property type="match status" value="1"/>
</dbReference>
<evidence type="ECO:0000313" key="9">
    <source>
        <dbReference type="Proteomes" id="UP001519342"/>
    </source>
</evidence>
<dbReference type="SUPFAM" id="SSF46894">
    <property type="entry name" value="C-terminal effector domain of the bipartite response regulators"/>
    <property type="match status" value="1"/>
</dbReference>
<organism evidence="8 9">
    <name type="scientific">Sedimentibacter acidaminivorans</name>
    <dbReference type="NCBI Taxonomy" id="913099"/>
    <lineage>
        <taxon>Bacteria</taxon>
        <taxon>Bacillati</taxon>
        <taxon>Bacillota</taxon>
        <taxon>Tissierellia</taxon>
        <taxon>Sedimentibacter</taxon>
    </lineage>
</organism>
<keyword evidence="9" id="KW-1185">Reference proteome</keyword>
<evidence type="ECO:0000256" key="4">
    <source>
        <dbReference type="PROSITE-ProRule" id="PRU00169"/>
    </source>
</evidence>
<dbReference type="CDD" id="cd00383">
    <property type="entry name" value="trans_reg_C"/>
    <property type="match status" value="1"/>
</dbReference>
<protein>
    <submittedName>
        <fullName evidence="8">DNA-binding response OmpR family regulator</fullName>
    </submittedName>
</protein>
<evidence type="ECO:0000256" key="3">
    <source>
        <dbReference type="ARBA" id="ARBA00023163"/>
    </source>
</evidence>